<dbReference type="AlphaFoldDB" id="A0A9Q0F6U9"/>
<dbReference type="PANTHER" id="PTHR31286:SF99">
    <property type="entry name" value="DUF4283 DOMAIN-CONTAINING PROTEIN"/>
    <property type="match status" value="1"/>
</dbReference>
<gene>
    <name evidence="1" type="ORF">Tsubulata_029950</name>
</gene>
<evidence type="ECO:0008006" key="3">
    <source>
        <dbReference type="Google" id="ProtNLM"/>
    </source>
</evidence>
<name>A0A9Q0F6U9_9ROSI</name>
<organism evidence="1 2">
    <name type="scientific">Turnera subulata</name>
    <dbReference type="NCBI Taxonomy" id="218843"/>
    <lineage>
        <taxon>Eukaryota</taxon>
        <taxon>Viridiplantae</taxon>
        <taxon>Streptophyta</taxon>
        <taxon>Embryophyta</taxon>
        <taxon>Tracheophyta</taxon>
        <taxon>Spermatophyta</taxon>
        <taxon>Magnoliopsida</taxon>
        <taxon>eudicotyledons</taxon>
        <taxon>Gunneridae</taxon>
        <taxon>Pentapetalae</taxon>
        <taxon>rosids</taxon>
        <taxon>fabids</taxon>
        <taxon>Malpighiales</taxon>
        <taxon>Passifloraceae</taxon>
        <taxon>Turnera</taxon>
    </lineage>
</organism>
<accession>A0A9Q0F6U9</accession>
<dbReference type="Proteomes" id="UP001141552">
    <property type="component" value="Unassembled WGS sequence"/>
</dbReference>
<proteinExistence type="predicted"/>
<comment type="caution">
    <text evidence="1">The sequence shown here is derived from an EMBL/GenBank/DDBJ whole genome shotgun (WGS) entry which is preliminary data.</text>
</comment>
<dbReference type="OrthoDB" id="1743776at2759"/>
<sequence>MIGKTVRIDIPAQQTDRAQFAHIVVELDLIKPLEPRVCLEGIWYNIEYEDLPTICFDCGMAGHNMSSGPSRNQQTGSVDLFVQGRMWHQ</sequence>
<dbReference type="InterPro" id="IPR040256">
    <property type="entry name" value="At4g02000-like"/>
</dbReference>
<evidence type="ECO:0000313" key="1">
    <source>
        <dbReference type="EMBL" id="KAJ4825245.1"/>
    </source>
</evidence>
<reference evidence="1" key="1">
    <citation type="submission" date="2022-02" db="EMBL/GenBank/DDBJ databases">
        <authorList>
            <person name="Henning P.M."/>
            <person name="McCubbin A.G."/>
            <person name="Shore J.S."/>
        </authorList>
    </citation>
    <scope>NUCLEOTIDE SEQUENCE</scope>
    <source>
        <strain evidence="1">F60SS</strain>
        <tissue evidence="1">Leaves</tissue>
    </source>
</reference>
<keyword evidence="2" id="KW-1185">Reference proteome</keyword>
<reference evidence="1" key="2">
    <citation type="journal article" date="2023" name="Plants (Basel)">
        <title>Annotation of the Turnera subulata (Passifloraceae) Draft Genome Reveals the S-Locus Evolved after the Divergence of Turneroideae from Passifloroideae in a Stepwise Manner.</title>
        <authorList>
            <person name="Henning P.M."/>
            <person name="Roalson E.H."/>
            <person name="Mir W."/>
            <person name="McCubbin A.G."/>
            <person name="Shore J.S."/>
        </authorList>
    </citation>
    <scope>NUCLEOTIDE SEQUENCE</scope>
    <source>
        <strain evidence="1">F60SS</strain>
    </source>
</reference>
<dbReference type="PANTHER" id="PTHR31286">
    <property type="entry name" value="GLYCINE-RICH CELL WALL STRUCTURAL PROTEIN 1.8-LIKE"/>
    <property type="match status" value="1"/>
</dbReference>
<protein>
    <recommendedName>
        <fullName evidence="3">Zinc knuckle CX2CX4HX4C domain-containing protein</fullName>
    </recommendedName>
</protein>
<evidence type="ECO:0000313" key="2">
    <source>
        <dbReference type="Proteomes" id="UP001141552"/>
    </source>
</evidence>
<dbReference type="EMBL" id="JAKUCV010006964">
    <property type="protein sequence ID" value="KAJ4825245.1"/>
    <property type="molecule type" value="Genomic_DNA"/>
</dbReference>